<feature type="non-terminal residue" evidence="1">
    <location>
        <position position="141"/>
    </location>
</feature>
<protein>
    <submittedName>
        <fullName evidence="1">2963_t:CDS:1</fullName>
    </submittedName>
</protein>
<sequence length="141" mass="16098">EVIKSIVTKKTNTAVNQNKENPPNEESKNSDSEDIEKLSPIRTNNHGNRRGHGRPRLNNTASTSQQDSEVEPTQDIFLELLEYEESKIDELVIDLTENDPNIAQAIDTYREINNVQIPTEERLDDTQIIEIVIAKQLECKE</sequence>
<accession>A0ACA9MTL6</accession>
<evidence type="ECO:0000313" key="2">
    <source>
        <dbReference type="Proteomes" id="UP000789366"/>
    </source>
</evidence>
<proteinExistence type="predicted"/>
<feature type="non-terminal residue" evidence="1">
    <location>
        <position position="1"/>
    </location>
</feature>
<organism evidence="1 2">
    <name type="scientific">Cetraspora pellucida</name>
    <dbReference type="NCBI Taxonomy" id="1433469"/>
    <lineage>
        <taxon>Eukaryota</taxon>
        <taxon>Fungi</taxon>
        <taxon>Fungi incertae sedis</taxon>
        <taxon>Mucoromycota</taxon>
        <taxon>Glomeromycotina</taxon>
        <taxon>Glomeromycetes</taxon>
        <taxon>Diversisporales</taxon>
        <taxon>Gigasporaceae</taxon>
        <taxon>Cetraspora</taxon>
    </lineage>
</organism>
<dbReference type="EMBL" id="CAJVPW010010029">
    <property type="protein sequence ID" value="CAG8611608.1"/>
    <property type="molecule type" value="Genomic_DNA"/>
</dbReference>
<keyword evidence="2" id="KW-1185">Reference proteome</keyword>
<reference evidence="1" key="1">
    <citation type="submission" date="2021-06" db="EMBL/GenBank/DDBJ databases">
        <authorList>
            <person name="Kallberg Y."/>
            <person name="Tangrot J."/>
            <person name="Rosling A."/>
        </authorList>
    </citation>
    <scope>NUCLEOTIDE SEQUENCE</scope>
    <source>
        <strain evidence="1">28 12/20/2015</strain>
    </source>
</reference>
<name>A0ACA9MTL6_9GLOM</name>
<gene>
    <name evidence="1" type="ORF">SPELUC_LOCUS7520</name>
</gene>
<comment type="caution">
    <text evidence="1">The sequence shown here is derived from an EMBL/GenBank/DDBJ whole genome shotgun (WGS) entry which is preliminary data.</text>
</comment>
<dbReference type="Proteomes" id="UP000789366">
    <property type="component" value="Unassembled WGS sequence"/>
</dbReference>
<evidence type="ECO:0000313" key="1">
    <source>
        <dbReference type="EMBL" id="CAG8611608.1"/>
    </source>
</evidence>